<reference evidence="1" key="1">
    <citation type="journal article" date="2021" name="New Phytol.">
        <title>Evolutionary innovations through gain and loss of genes in the ectomycorrhizal Boletales.</title>
        <authorList>
            <person name="Wu G."/>
            <person name="Miyauchi S."/>
            <person name="Morin E."/>
            <person name="Kuo A."/>
            <person name="Drula E."/>
            <person name="Varga T."/>
            <person name="Kohler A."/>
            <person name="Feng B."/>
            <person name="Cao Y."/>
            <person name="Lipzen A."/>
            <person name="Daum C."/>
            <person name="Hundley H."/>
            <person name="Pangilinan J."/>
            <person name="Johnson J."/>
            <person name="Barry K."/>
            <person name="LaButti K."/>
            <person name="Ng V."/>
            <person name="Ahrendt S."/>
            <person name="Min B."/>
            <person name="Choi I.G."/>
            <person name="Park H."/>
            <person name="Plett J.M."/>
            <person name="Magnuson J."/>
            <person name="Spatafora J.W."/>
            <person name="Nagy L.G."/>
            <person name="Henrissat B."/>
            <person name="Grigoriev I.V."/>
            <person name="Yang Z.L."/>
            <person name="Xu J."/>
            <person name="Martin F.M."/>
        </authorList>
    </citation>
    <scope>NUCLEOTIDE SEQUENCE</scope>
    <source>
        <strain evidence="1">KUC20120723A-06</strain>
    </source>
</reference>
<protein>
    <submittedName>
        <fullName evidence="1">Uncharacterized protein</fullName>
    </submittedName>
</protein>
<comment type="caution">
    <text evidence="1">The sequence shown here is derived from an EMBL/GenBank/DDBJ whole genome shotgun (WGS) entry which is preliminary data.</text>
</comment>
<accession>A0ACB8AWP9</accession>
<keyword evidence="2" id="KW-1185">Reference proteome</keyword>
<sequence length="332" mass="36567">MDDEDKDKNKEHRKLDGGDERDDEDKDKDKDGQGAPSRRIVEAQPPFHDVLILPADHMANQQTPSCRGRPTLEQHRSMLRNADIKGVSPGPYPYPASQRARMNDLHLKTVGSRFGAGLDICTCNATGAADIAPTTHTFVDNRGLFIHEEDVGMNIPGSFPWVDGACSASPIASSRPSLDDIGLSGESSRMPGAFPPGPGPFGVQVTDGAMGGIMECVDHSYVQYIWTLRDALSLIVGPERHNYNQVNTGIRYYSSTLGVVVVGDLFEVEKDKLTYVAWVSLPNGQRSPMLLRTPKEWAGSTKWQRMKKTIEHIFRPSSVGDFVRCQVDENTS</sequence>
<proteinExistence type="predicted"/>
<dbReference type="EMBL" id="MU267045">
    <property type="protein sequence ID" value="KAH7917483.1"/>
    <property type="molecule type" value="Genomic_DNA"/>
</dbReference>
<organism evidence="1 2">
    <name type="scientific">Leucogyrophana mollusca</name>
    <dbReference type="NCBI Taxonomy" id="85980"/>
    <lineage>
        <taxon>Eukaryota</taxon>
        <taxon>Fungi</taxon>
        <taxon>Dikarya</taxon>
        <taxon>Basidiomycota</taxon>
        <taxon>Agaricomycotina</taxon>
        <taxon>Agaricomycetes</taxon>
        <taxon>Agaricomycetidae</taxon>
        <taxon>Boletales</taxon>
        <taxon>Boletales incertae sedis</taxon>
        <taxon>Leucogyrophana</taxon>
    </lineage>
</organism>
<dbReference type="Proteomes" id="UP000790709">
    <property type="component" value="Unassembled WGS sequence"/>
</dbReference>
<evidence type="ECO:0000313" key="1">
    <source>
        <dbReference type="EMBL" id="KAH7917483.1"/>
    </source>
</evidence>
<evidence type="ECO:0000313" key="2">
    <source>
        <dbReference type="Proteomes" id="UP000790709"/>
    </source>
</evidence>
<name>A0ACB8AWP9_9AGAM</name>
<gene>
    <name evidence="1" type="ORF">BV22DRAFT_1052397</name>
</gene>